<dbReference type="CDD" id="cd13131">
    <property type="entry name" value="MATE_NorM_like"/>
    <property type="match status" value="1"/>
</dbReference>
<feature type="transmembrane region" description="Helical" evidence="10">
    <location>
        <begin position="52"/>
        <end position="77"/>
    </location>
</feature>
<evidence type="ECO:0000256" key="8">
    <source>
        <dbReference type="ARBA" id="ARBA00023136"/>
    </source>
</evidence>
<evidence type="ECO:0000313" key="12">
    <source>
        <dbReference type="Proteomes" id="UP001429564"/>
    </source>
</evidence>
<gene>
    <name evidence="11" type="ORF">DL239_03695</name>
</gene>
<keyword evidence="12" id="KW-1185">Reference proteome</keyword>
<sequence length="453" mass="48050">MTRRGHVTAIAVLGLPLIGGHVAQFAIGLTDTVMLGWYGVEALAAVTLASTYFFVLFLLGAGFGFAVMPMVAAAAGAGEDRQIRRCTRMGLWLSLAYGVIVMPMFVFARPILDILGQEPVIAEMAASYLRVAGWGVFPALLVMVLKSYLAALERTQIVLWVTIGAAVTNAAVNYALIFGNWGAPELGVRGAAIASFSTQVVSFVAIIIYALKALPEHELLKNFWRPDWEMLREVFRLGIPIGLTTLSEVSMFAATAVMMGWLGAVPLAAHGIAASLAGLTFMVHLGLSNAATIRAGNAYGRGDRFHMARGGMVVTVMSLVVSVIATVFFIAMPETLMSAFMDGSDPQKPEILLIGVGLIAMAALFQLVDGVQAIALGLLRGVQDTTMPMVIGVISYWGVGMTASYVFGFVLGYGGVGVWMGLVLGLSCAAILLMLRFWGTVIGRVGSAEEQRG</sequence>
<feature type="transmembrane region" description="Helical" evidence="10">
    <location>
        <begin position="308"/>
        <end position="331"/>
    </location>
</feature>
<dbReference type="EMBL" id="QHLQ01000002">
    <property type="protein sequence ID" value="NIZ60077.1"/>
    <property type="molecule type" value="Genomic_DNA"/>
</dbReference>
<proteinExistence type="predicted"/>
<dbReference type="InterPro" id="IPR050222">
    <property type="entry name" value="MATE_MdtK"/>
</dbReference>
<feature type="transmembrane region" description="Helical" evidence="10">
    <location>
        <begin position="128"/>
        <end position="145"/>
    </location>
</feature>
<evidence type="ECO:0000256" key="4">
    <source>
        <dbReference type="ARBA" id="ARBA00022475"/>
    </source>
</evidence>
<feature type="transmembrane region" description="Helical" evidence="10">
    <location>
        <begin position="351"/>
        <end position="378"/>
    </location>
</feature>
<dbReference type="InterPro" id="IPR002528">
    <property type="entry name" value="MATE_fam"/>
</dbReference>
<keyword evidence="7" id="KW-0406">Ion transport</keyword>
<comment type="subcellular location">
    <subcellularLocation>
        <location evidence="1">Cell inner membrane</location>
        <topology evidence="1">Multi-pass membrane protein</topology>
    </subcellularLocation>
</comment>
<dbReference type="PANTHER" id="PTHR43298">
    <property type="entry name" value="MULTIDRUG RESISTANCE PROTEIN NORM-RELATED"/>
    <property type="match status" value="1"/>
</dbReference>
<name>A0ABX0W367_9RHOB</name>
<keyword evidence="6 10" id="KW-1133">Transmembrane helix</keyword>
<evidence type="ECO:0000256" key="2">
    <source>
        <dbReference type="ARBA" id="ARBA00022448"/>
    </source>
</evidence>
<feature type="transmembrane region" description="Helical" evidence="10">
    <location>
        <begin position="267"/>
        <end position="287"/>
    </location>
</feature>
<dbReference type="Pfam" id="PF01554">
    <property type="entry name" value="MatE"/>
    <property type="match status" value="2"/>
</dbReference>
<evidence type="ECO:0000256" key="3">
    <source>
        <dbReference type="ARBA" id="ARBA00022449"/>
    </source>
</evidence>
<dbReference type="PANTHER" id="PTHR43298:SF2">
    <property type="entry name" value="FMN_FAD EXPORTER YEEO-RELATED"/>
    <property type="match status" value="1"/>
</dbReference>
<dbReference type="PIRSF" id="PIRSF006603">
    <property type="entry name" value="DinF"/>
    <property type="match status" value="1"/>
</dbReference>
<keyword evidence="3" id="KW-0050">Antiport</keyword>
<dbReference type="NCBIfam" id="TIGR00797">
    <property type="entry name" value="matE"/>
    <property type="match status" value="1"/>
</dbReference>
<accession>A0ABX0W367</accession>
<evidence type="ECO:0000256" key="10">
    <source>
        <dbReference type="SAM" id="Phobius"/>
    </source>
</evidence>
<keyword evidence="5 10" id="KW-0812">Transmembrane</keyword>
<evidence type="ECO:0000256" key="5">
    <source>
        <dbReference type="ARBA" id="ARBA00022692"/>
    </source>
</evidence>
<feature type="transmembrane region" description="Helical" evidence="10">
    <location>
        <begin position="416"/>
        <end position="435"/>
    </location>
</feature>
<evidence type="ECO:0000256" key="6">
    <source>
        <dbReference type="ARBA" id="ARBA00022989"/>
    </source>
</evidence>
<evidence type="ECO:0000256" key="1">
    <source>
        <dbReference type="ARBA" id="ARBA00004429"/>
    </source>
</evidence>
<dbReference type="RefSeq" id="WP_167682421.1">
    <property type="nucleotide sequence ID" value="NZ_QHLQ01000002.1"/>
</dbReference>
<evidence type="ECO:0000313" key="11">
    <source>
        <dbReference type="EMBL" id="NIZ60077.1"/>
    </source>
</evidence>
<evidence type="ECO:0000256" key="7">
    <source>
        <dbReference type="ARBA" id="ARBA00023065"/>
    </source>
</evidence>
<dbReference type="InterPro" id="IPR048279">
    <property type="entry name" value="MdtK-like"/>
</dbReference>
<feature type="transmembrane region" description="Helical" evidence="10">
    <location>
        <begin position="89"/>
        <end position="108"/>
    </location>
</feature>
<protein>
    <recommendedName>
        <fullName evidence="9">Multidrug-efflux transporter</fullName>
    </recommendedName>
</protein>
<evidence type="ECO:0000256" key="9">
    <source>
        <dbReference type="ARBA" id="ARBA00031636"/>
    </source>
</evidence>
<organism evidence="11 12">
    <name type="scientific">Parasedimentitalea denitrificans</name>
    <dbReference type="NCBI Taxonomy" id="2211118"/>
    <lineage>
        <taxon>Bacteria</taxon>
        <taxon>Pseudomonadati</taxon>
        <taxon>Pseudomonadota</taxon>
        <taxon>Alphaproteobacteria</taxon>
        <taxon>Rhodobacterales</taxon>
        <taxon>Paracoccaceae</taxon>
        <taxon>Parasedimentitalea</taxon>
    </lineage>
</organism>
<feature type="transmembrane region" description="Helical" evidence="10">
    <location>
        <begin position="234"/>
        <end position="261"/>
    </location>
</feature>
<reference evidence="11 12" key="1">
    <citation type="submission" date="2018-05" db="EMBL/GenBank/DDBJ databases">
        <authorList>
            <person name="Zhang Y.-J."/>
        </authorList>
    </citation>
    <scope>NUCLEOTIDE SEQUENCE [LARGE SCALE GENOMIC DNA]</scope>
    <source>
        <strain evidence="11 12">CY04</strain>
    </source>
</reference>
<feature type="transmembrane region" description="Helical" evidence="10">
    <location>
        <begin position="191"/>
        <end position="214"/>
    </location>
</feature>
<keyword evidence="8 10" id="KW-0472">Membrane</keyword>
<keyword evidence="2" id="KW-0813">Transport</keyword>
<feature type="transmembrane region" description="Helical" evidence="10">
    <location>
        <begin position="390"/>
        <end position="410"/>
    </location>
</feature>
<keyword evidence="4" id="KW-1003">Cell membrane</keyword>
<feature type="transmembrane region" description="Helical" evidence="10">
    <location>
        <begin position="157"/>
        <end position="179"/>
    </location>
</feature>
<dbReference type="Proteomes" id="UP001429564">
    <property type="component" value="Unassembled WGS sequence"/>
</dbReference>
<comment type="caution">
    <text evidence="11">The sequence shown here is derived from an EMBL/GenBank/DDBJ whole genome shotgun (WGS) entry which is preliminary data.</text>
</comment>